<sequence>MTMSMAATHARGKKAKDNIFVMNARAQEDARKNGKENVLNGTLGSIMDEEGNIVFLKAVEHEYLHLPRNEYTAYAPIAGLPEFLEAAQKECFGESRPDAFISAVATAGGTGGIHHLVHNYTNPEDTVLTADWYWGAYEQICGDNHRHLETYPLFDEKLHFNFDAFKAKALEVAEKQENVVLIFNTPGNNPTGFSLTDEDWDKVIAFAKELVNNGKNKVVIACDVAYIDYSGEKQTVRRFFKKFGQLPKEILVVACYSLSKGFTMYGQRVGAMIGITSDESVNNEFTEINALTSRATWSNICRPAMRTMANIVNDPAKLAAHEKERSEYCELVQERAHIFTEEAKEVGVPCLPYCGGFFLTIPTEHSKEIVEELTKEHVYVIALKHGIRIAACSIPKRQMHGLAKIVYEVMHRLGHL</sequence>
<evidence type="ECO:0000256" key="4">
    <source>
        <dbReference type="ARBA" id="ARBA00022576"/>
    </source>
</evidence>
<dbReference type="EC" id="2.6.1.1" evidence="8"/>
<evidence type="ECO:0000259" key="7">
    <source>
        <dbReference type="Pfam" id="PF00155"/>
    </source>
</evidence>
<dbReference type="Proteomes" id="UP000255367">
    <property type="component" value="Unassembled WGS sequence"/>
</dbReference>
<accession>A0A380NGR7</accession>
<dbReference type="PANTHER" id="PTHR11879">
    <property type="entry name" value="ASPARTATE AMINOTRANSFERASE"/>
    <property type="match status" value="1"/>
</dbReference>
<reference evidence="8 9" key="1">
    <citation type="submission" date="2018-06" db="EMBL/GenBank/DDBJ databases">
        <authorList>
            <consortium name="Pathogen Informatics"/>
            <person name="Doyle S."/>
        </authorList>
    </citation>
    <scope>NUCLEOTIDE SEQUENCE [LARGE SCALE GENOMIC DNA]</scope>
    <source>
        <strain evidence="8 9">NCTC12020</strain>
    </source>
</reference>
<dbReference type="InterPro" id="IPR015424">
    <property type="entry name" value="PyrdxlP-dep_Trfase"/>
</dbReference>
<dbReference type="RefSeq" id="WP_115309442.1">
    <property type="nucleotide sequence ID" value="NZ_UHIO01000001.1"/>
</dbReference>
<comment type="cofactor">
    <cofactor evidence="1">
        <name>pyridoxal 5'-phosphate</name>
        <dbReference type="ChEBI" id="CHEBI:597326"/>
    </cofactor>
</comment>
<dbReference type="InterPro" id="IPR000796">
    <property type="entry name" value="Asp_trans"/>
</dbReference>
<evidence type="ECO:0000313" key="9">
    <source>
        <dbReference type="Proteomes" id="UP000255367"/>
    </source>
</evidence>
<dbReference type="Gene3D" id="3.90.1150.10">
    <property type="entry name" value="Aspartate Aminotransferase, domain 1"/>
    <property type="match status" value="1"/>
</dbReference>
<keyword evidence="4 8" id="KW-0032">Aminotransferase</keyword>
<comment type="subunit">
    <text evidence="3">Homodimer.</text>
</comment>
<evidence type="ECO:0000256" key="6">
    <source>
        <dbReference type="ARBA" id="ARBA00022898"/>
    </source>
</evidence>
<evidence type="ECO:0000313" key="8">
    <source>
        <dbReference type="EMBL" id="SUP39910.1"/>
    </source>
</evidence>
<evidence type="ECO:0000256" key="2">
    <source>
        <dbReference type="ARBA" id="ARBA00007441"/>
    </source>
</evidence>
<feature type="domain" description="Aminotransferase class I/classII large" evidence="7">
    <location>
        <begin position="49"/>
        <end position="403"/>
    </location>
</feature>
<gene>
    <name evidence="8" type="primary">aspC</name>
    <name evidence="8" type="ORF">NCTC12020_00164</name>
</gene>
<dbReference type="GO" id="GO:0006520">
    <property type="term" value="P:amino acid metabolic process"/>
    <property type="evidence" value="ECO:0007669"/>
    <property type="project" value="InterPro"/>
</dbReference>
<evidence type="ECO:0000256" key="5">
    <source>
        <dbReference type="ARBA" id="ARBA00022679"/>
    </source>
</evidence>
<keyword evidence="5 8" id="KW-0808">Transferase</keyword>
<dbReference type="GO" id="GO:0042802">
    <property type="term" value="F:identical protein binding"/>
    <property type="evidence" value="ECO:0007669"/>
    <property type="project" value="TreeGrafter"/>
</dbReference>
<dbReference type="Pfam" id="PF00155">
    <property type="entry name" value="Aminotran_1_2"/>
    <property type="match status" value="1"/>
</dbReference>
<dbReference type="SUPFAM" id="SSF53383">
    <property type="entry name" value="PLP-dependent transferases"/>
    <property type="match status" value="1"/>
</dbReference>
<protein>
    <submittedName>
        <fullName evidence="8">Aspartate aminotransferase</fullName>
        <ecNumber evidence="8">2.6.1.1</ecNumber>
    </submittedName>
</protein>
<evidence type="ECO:0000256" key="3">
    <source>
        <dbReference type="ARBA" id="ARBA00011738"/>
    </source>
</evidence>
<dbReference type="CDD" id="cd00609">
    <property type="entry name" value="AAT_like"/>
    <property type="match status" value="1"/>
</dbReference>
<dbReference type="OrthoDB" id="9766445at2"/>
<keyword evidence="6" id="KW-0663">Pyridoxal phosphate</keyword>
<dbReference type="PANTHER" id="PTHR11879:SF22">
    <property type="entry name" value="ASPARTATE AMINOTRANSFERASE, MITOCHONDRIAL"/>
    <property type="match status" value="1"/>
</dbReference>
<dbReference type="InterPro" id="IPR004839">
    <property type="entry name" value="Aminotransferase_I/II_large"/>
</dbReference>
<dbReference type="EMBL" id="UHIO01000001">
    <property type="protein sequence ID" value="SUP39910.1"/>
    <property type="molecule type" value="Genomic_DNA"/>
</dbReference>
<proteinExistence type="inferred from homology"/>
<comment type="similarity">
    <text evidence="2">Belongs to the class-I pyridoxal-phosphate-dependent aminotransferase family.</text>
</comment>
<dbReference type="InterPro" id="IPR015421">
    <property type="entry name" value="PyrdxlP-dep_Trfase_major"/>
</dbReference>
<dbReference type="GO" id="GO:0004069">
    <property type="term" value="F:L-aspartate:2-oxoglutarate aminotransferase activity"/>
    <property type="evidence" value="ECO:0007669"/>
    <property type="project" value="UniProtKB-EC"/>
</dbReference>
<keyword evidence="9" id="KW-1185">Reference proteome</keyword>
<dbReference type="AlphaFoldDB" id="A0A380NGR7"/>
<dbReference type="GO" id="GO:0030170">
    <property type="term" value="F:pyridoxal phosphate binding"/>
    <property type="evidence" value="ECO:0007669"/>
    <property type="project" value="InterPro"/>
</dbReference>
<dbReference type="Gene3D" id="3.40.640.10">
    <property type="entry name" value="Type I PLP-dependent aspartate aminotransferase-like (Major domain)"/>
    <property type="match status" value="1"/>
</dbReference>
<evidence type="ECO:0000256" key="1">
    <source>
        <dbReference type="ARBA" id="ARBA00001933"/>
    </source>
</evidence>
<name>A0A380NGR7_9FIRM</name>
<dbReference type="InterPro" id="IPR015422">
    <property type="entry name" value="PyrdxlP-dep_Trfase_small"/>
</dbReference>
<organism evidence="8 9">
    <name type="scientific">Veillonella criceti</name>
    <dbReference type="NCBI Taxonomy" id="103891"/>
    <lineage>
        <taxon>Bacteria</taxon>
        <taxon>Bacillati</taxon>
        <taxon>Bacillota</taxon>
        <taxon>Negativicutes</taxon>
        <taxon>Veillonellales</taxon>
        <taxon>Veillonellaceae</taxon>
        <taxon>Veillonella</taxon>
    </lineage>
</organism>